<protein>
    <submittedName>
        <fullName evidence="1">Uncharacterized protein</fullName>
    </submittedName>
</protein>
<sequence>MFFKSKDLCCSNCNKYLGEGETIFVTITLPSQKKMYVGVLDKVLQKHSQYVYCECCNFNKKC</sequence>
<accession>W8YT51</accession>
<reference evidence="1" key="2">
    <citation type="submission" date="2014-01" db="EMBL/GenBank/DDBJ databases">
        <authorList>
            <person name="Aslett M."/>
        </authorList>
    </citation>
    <scope>NUCLEOTIDE SEQUENCE [LARGE SCALE GENOMIC DNA]</scope>
    <source>
        <strain evidence="1">DB27</strain>
    </source>
</reference>
<organism evidence="1">
    <name type="scientific">Bacillus thuringiensis DB27</name>
    <dbReference type="NCBI Taxonomy" id="1431339"/>
    <lineage>
        <taxon>Bacteria</taxon>
        <taxon>Bacillati</taxon>
        <taxon>Bacillota</taxon>
        <taxon>Bacilli</taxon>
        <taxon>Bacillales</taxon>
        <taxon>Bacillaceae</taxon>
        <taxon>Bacillus</taxon>
        <taxon>Bacillus cereus group</taxon>
    </lineage>
</organism>
<gene>
    <name evidence="1" type="ORF">BTDB27_000147</name>
</gene>
<dbReference type="EMBL" id="HG810016">
    <property type="protein sequence ID" value="CDN33805.1"/>
    <property type="molecule type" value="Genomic_DNA"/>
</dbReference>
<evidence type="ECO:0000313" key="1">
    <source>
        <dbReference type="EMBL" id="CDN33805.1"/>
    </source>
</evidence>
<dbReference type="HOGENOM" id="CLU_206952_0_0_9"/>
<proteinExistence type="predicted"/>
<reference evidence="1" key="1">
    <citation type="submission" date="2014-01" db="EMBL/GenBank/DDBJ databases">
        <title>Draft genome sequence of highly nematicidal Bacillus thuringiensis DB27.</title>
        <authorList>
            <person name="Iatsenko I."/>
            <person name="Pickard D."/>
            <person name="Corton C."/>
            <person name="Dougan G."/>
            <person name="Sommer R.J."/>
        </authorList>
    </citation>
    <scope>NUCLEOTIDE SEQUENCE [LARGE SCALE GENOMIC DNA]</scope>
    <source>
        <strain evidence="1">DB27</strain>
    </source>
</reference>
<name>W8YT51_BACTU</name>
<dbReference type="AlphaFoldDB" id="W8YT51"/>
<dbReference type="Proteomes" id="UP000030682">
    <property type="component" value="Unassembled WGS sequence"/>
</dbReference>